<accession>A0A0E2BHN4</accession>
<name>A0A0E2BHN4_9LEPT</name>
<dbReference type="GeneID" id="29738822"/>
<evidence type="ECO:0000313" key="2">
    <source>
        <dbReference type="Proteomes" id="UP000006329"/>
    </source>
</evidence>
<dbReference type="EMBL" id="AHON02000029">
    <property type="protein sequence ID" value="EKO34431.1"/>
    <property type="molecule type" value="Genomic_DNA"/>
</dbReference>
<dbReference type="RefSeq" id="WP_004458741.1">
    <property type="nucleotide sequence ID" value="NZ_AHON02000029.1"/>
</dbReference>
<keyword evidence="2" id="KW-1185">Reference proteome</keyword>
<sequence>MNSEKIKRSIVNSEVVHEGKFWRRGRKLSQRLEQIIVESQLNLKDIEFKYSQSSSDDYFGQTTPLYREHLADVVKGIRNTVRYVKAIEESWKLPIETIRSIYREDKEAERKSEKLDPDSLRNFTNWYRGILHSKNEIPNDPQIQNQNTRELTY</sequence>
<reference evidence="1" key="1">
    <citation type="submission" date="2012-10" db="EMBL/GenBank/DDBJ databases">
        <authorList>
            <person name="Harkins D.M."/>
            <person name="Durkin A.S."/>
            <person name="Brinkac L.M."/>
            <person name="Haft D.H."/>
            <person name="Selengut J.D."/>
            <person name="Sanka R."/>
            <person name="DePew J."/>
            <person name="Purushe J."/>
            <person name="Matthias M.A."/>
            <person name="Vinetz J.M."/>
            <person name="Sutton G.G."/>
            <person name="Nierman W.C."/>
            <person name="Fouts D.E."/>
        </authorList>
    </citation>
    <scope>NUCLEOTIDE SEQUENCE [LARGE SCALE GENOMIC DNA]</scope>
    <source>
        <strain evidence="1">MOR084</strain>
    </source>
</reference>
<proteinExistence type="predicted"/>
<dbReference type="AlphaFoldDB" id="A0A0E2BHN4"/>
<organism evidence="1 2">
    <name type="scientific">Leptospira santarosai str. MOR084</name>
    <dbReference type="NCBI Taxonomy" id="1049984"/>
    <lineage>
        <taxon>Bacteria</taxon>
        <taxon>Pseudomonadati</taxon>
        <taxon>Spirochaetota</taxon>
        <taxon>Spirochaetia</taxon>
        <taxon>Leptospirales</taxon>
        <taxon>Leptospiraceae</taxon>
        <taxon>Leptospira</taxon>
    </lineage>
</organism>
<gene>
    <name evidence="1" type="ORF">LEP1GSC179_3363</name>
</gene>
<evidence type="ECO:0000313" key="1">
    <source>
        <dbReference type="EMBL" id="EKO34431.1"/>
    </source>
</evidence>
<comment type="caution">
    <text evidence="1">The sequence shown here is derived from an EMBL/GenBank/DDBJ whole genome shotgun (WGS) entry which is preliminary data.</text>
</comment>
<protein>
    <submittedName>
        <fullName evidence="1">Uncharacterized protein</fullName>
    </submittedName>
</protein>
<dbReference type="Proteomes" id="UP000006329">
    <property type="component" value="Unassembled WGS sequence"/>
</dbReference>